<proteinExistence type="predicted"/>
<protein>
    <submittedName>
        <fullName evidence="1">Uncharacterized protein</fullName>
    </submittedName>
</protein>
<reference evidence="1" key="2">
    <citation type="submission" date="2021-09" db="EMBL/GenBank/DDBJ databases">
        <authorList>
            <person name="Jia N."/>
            <person name="Wang J."/>
            <person name="Shi W."/>
            <person name="Du L."/>
            <person name="Sun Y."/>
            <person name="Zhan W."/>
            <person name="Jiang J."/>
            <person name="Wang Q."/>
            <person name="Zhang B."/>
            <person name="Ji P."/>
            <person name="Sakyi L.B."/>
            <person name="Cui X."/>
            <person name="Yuan T."/>
            <person name="Jiang B."/>
            <person name="Yang W."/>
            <person name="Lam T.T.-Y."/>
            <person name="Chang Q."/>
            <person name="Ding S."/>
            <person name="Wang X."/>
            <person name="Zhu J."/>
            <person name="Ruan X."/>
            <person name="Zhao L."/>
            <person name="Wei J."/>
            <person name="Que T."/>
            <person name="Du C."/>
            <person name="Cheng J."/>
            <person name="Dai P."/>
            <person name="Han X."/>
            <person name="Huang E."/>
            <person name="Gao Y."/>
            <person name="Liu J."/>
            <person name="Shao H."/>
            <person name="Ye R."/>
            <person name="Li L."/>
            <person name="Wei W."/>
            <person name="Wang X."/>
            <person name="Wang C."/>
            <person name="Huo Q."/>
            <person name="Li W."/>
            <person name="Guo W."/>
            <person name="Chen H."/>
            <person name="Chen S."/>
            <person name="Zhou L."/>
            <person name="Zhou L."/>
            <person name="Ni X."/>
            <person name="Tian J."/>
            <person name="Zhou Y."/>
            <person name="Sheng Y."/>
            <person name="Liu T."/>
            <person name="Pan Y."/>
            <person name="Xia L."/>
            <person name="Li J."/>
            <person name="Zhao F."/>
            <person name="Cao W."/>
        </authorList>
    </citation>
    <scope>NUCLEOTIDE SEQUENCE</scope>
    <source>
        <strain evidence="1">Rmic-2018</strain>
        <tissue evidence="1">Larvae</tissue>
    </source>
</reference>
<evidence type="ECO:0000313" key="1">
    <source>
        <dbReference type="EMBL" id="KAH7931502.1"/>
    </source>
</evidence>
<keyword evidence="2" id="KW-1185">Reference proteome</keyword>
<reference evidence="1" key="1">
    <citation type="journal article" date="2020" name="Cell">
        <title>Large-Scale Comparative Analyses of Tick Genomes Elucidate Their Genetic Diversity and Vector Capacities.</title>
        <authorList>
            <consortium name="Tick Genome and Microbiome Consortium (TIGMIC)"/>
            <person name="Jia N."/>
            <person name="Wang J."/>
            <person name="Shi W."/>
            <person name="Du L."/>
            <person name="Sun Y."/>
            <person name="Zhan W."/>
            <person name="Jiang J.F."/>
            <person name="Wang Q."/>
            <person name="Zhang B."/>
            <person name="Ji P."/>
            <person name="Bell-Sakyi L."/>
            <person name="Cui X.M."/>
            <person name="Yuan T.T."/>
            <person name="Jiang B.G."/>
            <person name="Yang W.F."/>
            <person name="Lam T.T."/>
            <person name="Chang Q.C."/>
            <person name="Ding S.J."/>
            <person name="Wang X.J."/>
            <person name="Zhu J.G."/>
            <person name="Ruan X.D."/>
            <person name="Zhao L."/>
            <person name="Wei J.T."/>
            <person name="Ye R.Z."/>
            <person name="Que T.C."/>
            <person name="Du C.H."/>
            <person name="Zhou Y.H."/>
            <person name="Cheng J.X."/>
            <person name="Dai P.F."/>
            <person name="Guo W.B."/>
            <person name="Han X.H."/>
            <person name="Huang E.J."/>
            <person name="Li L.F."/>
            <person name="Wei W."/>
            <person name="Gao Y.C."/>
            <person name="Liu J.Z."/>
            <person name="Shao H.Z."/>
            <person name="Wang X."/>
            <person name="Wang C.C."/>
            <person name="Yang T.C."/>
            <person name="Huo Q.B."/>
            <person name="Li W."/>
            <person name="Chen H.Y."/>
            <person name="Chen S.E."/>
            <person name="Zhou L.G."/>
            <person name="Ni X.B."/>
            <person name="Tian J.H."/>
            <person name="Sheng Y."/>
            <person name="Liu T."/>
            <person name="Pan Y.S."/>
            <person name="Xia L.Y."/>
            <person name="Li J."/>
            <person name="Zhao F."/>
            <person name="Cao W.C."/>
        </authorList>
    </citation>
    <scope>NUCLEOTIDE SEQUENCE</scope>
    <source>
        <strain evidence="1">Rmic-2018</strain>
    </source>
</reference>
<dbReference type="Proteomes" id="UP000821866">
    <property type="component" value="Unassembled WGS sequence"/>
</dbReference>
<dbReference type="SUPFAM" id="SSF52047">
    <property type="entry name" value="RNI-like"/>
    <property type="match status" value="1"/>
</dbReference>
<dbReference type="InterPro" id="IPR032675">
    <property type="entry name" value="LRR_dom_sf"/>
</dbReference>
<sequence>MSSLDHPYQRWPAELRVSCTQNGDVRCRLLEHRVAINTVLLRAGLEIIEDHKEAGGVRLAVNDSLVYSDPAWNTSVHWLENPALEYVQDLMADHCCFTAMEVYANAPCPPRVVQALRRSRTLKRLAIYFSDKKKCPADMIALVNSIPSLVELEFKNVYRSFILDKGPLMEEIPQQLKVLDTGRVRMTLEEARAFLWALMRNHTVTDLAVNESVFGAGRRDRGRLFALFVARRDAVLRKLTLFENDFCEDPALWTRLTKALSKATTLTELNVNVKIDLSIFAAVTAEFAQVVRRCKTLQSLQLPRAFVYRTSTIPQHRTMPWIFALWHNRSLRELYISVFGMSEAQFRSLLSVIAKGENLTKVVIQDDHWNVNLGMLSRVIRELGMCDRLHIGRLHIMHIDFQELSKVPELSCVKLERLEVTLDAFRPVLEPLMEYANMFYRPGTPTEITIGCGLLTRQSAFENVLMLLAGSSALTHVHIDFYDHSLEFLCGGCANVFDRVVSALATNSRITVMELPFFPLETTHLDTLCNSAREHRSLTVVKFRSCYREWKQPSADFQAAVMRLQDVVRQNASRMNAAVEYVRGEITADGARAVEELLDHPHLFERVRDEAGVTDAKAKEMVKDAGKSVRNMDIHRFLWLTGVVSQRQALRHDPDAKEFHILDLPVDCWLHIRQFLKIKDVASG</sequence>
<evidence type="ECO:0000313" key="2">
    <source>
        <dbReference type="Proteomes" id="UP000821866"/>
    </source>
</evidence>
<accession>A0A9J6CS99</accession>
<name>A0A9J6CS99_RHIMP</name>
<dbReference type="AlphaFoldDB" id="A0A9J6CS99"/>
<organism evidence="1 2">
    <name type="scientific">Rhipicephalus microplus</name>
    <name type="common">Cattle tick</name>
    <name type="synonym">Boophilus microplus</name>
    <dbReference type="NCBI Taxonomy" id="6941"/>
    <lineage>
        <taxon>Eukaryota</taxon>
        <taxon>Metazoa</taxon>
        <taxon>Ecdysozoa</taxon>
        <taxon>Arthropoda</taxon>
        <taxon>Chelicerata</taxon>
        <taxon>Arachnida</taxon>
        <taxon>Acari</taxon>
        <taxon>Parasitiformes</taxon>
        <taxon>Ixodida</taxon>
        <taxon>Ixodoidea</taxon>
        <taxon>Ixodidae</taxon>
        <taxon>Rhipicephalinae</taxon>
        <taxon>Rhipicephalus</taxon>
        <taxon>Boophilus</taxon>
    </lineage>
</organism>
<gene>
    <name evidence="1" type="ORF">HPB51_029834</name>
</gene>
<comment type="caution">
    <text evidence="1">The sequence shown here is derived from an EMBL/GenBank/DDBJ whole genome shotgun (WGS) entry which is preliminary data.</text>
</comment>
<dbReference type="Gene3D" id="3.80.10.10">
    <property type="entry name" value="Ribonuclease Inhibitor"/>
    <property type="match status" value="1"/>
</dbReference>
<dbReference type="EMBL" id="JABSTU010007001">
    <property type="protein sequence ID" value="KAH7931502.1"/>
    <property type="molecule type" value="Genomic_DNA"/>
</dbReference>